<protein>
    <submittedName>
        <fullName evidence="2">ABC-type nickel/cobalt efflux system permease component RcnA</fullName>
    </submittedName>
</protein>
<feature type="compositionally biased region" description="Low complexity" evidence="1">
    <location>
        <begin position="1"/>
        <end position="13"/>
    </location>
</feature>
<dbReference type="Proteomes" id="UP001267878">
    <property type="component" value="Unassembled WGS sequence"/>
</dbReference>
<accession>A0ABU1VLH7</accession>
<feature type="compositionally biased region" description="Basic and acidic residues" evidence="1">
    <location>
        <begin position="83"/>
        <end position="103"/>
    </location>
</feature>
<sequence>MPARPVAAVGAPPSQATAVRAAPPRKAPRARKAPHHITAEQALANTRELLEAKHARERETPPWRQLDPDHGHPAPHAAPVRNAEQEAAAHAHAEDLHRAESRMDATQGSISERDRHRQGRQDAKH</sequence>
<dbReference type="RefSeq" id="WP_310052137.1">
    <property type="nucleotide sequence ID" value="NZ_JAVDVW010000001.1"/>
</dbReference>
<feature type="compositionally biased region" description="Basic and acidic residues" evidence="1">
    <location>
        <begin position="48"/>
        <end position="72"/>
    </location>
</feature>
<feature type="compositionally biased region" description="Basic residues" evidence="1">
    <location>
        <begin position="26"/>
        <end position="35"/>
    </location>
</feature>
<keyword evidence="3" id="KW-1185">Reference proteome</keyword>
<evidence type="ECO:0000313" key="2">
    <source>
        <dbReference type="EMBL" id="MDR7098336.1"/>
    </source>
</evidence>
<name>A0ABU1VLH7_9GAMM</name>
<gene>
    <name evidence="2" type="ORF">J2X04_000683</name>
</gene>
<feature type="region of interest" description="Disordered" evidence="1">
    <location>
        <begin position="1"/>
        <end position="125"/>
    </location>
</feature>
<comment type="caution">
    <text evidence="2">The sequence shown here is derived from an EMBL/GenBank/DDBJ whole genome shotgun (WGS) entry which is preliminary data.</text>
</comment>
<organism evidence="2 3">
    <name type="scientific">Agrilutibacter niabensis</name>
    <dbReference type="NCBI Taxonomy" id="380628"/>
    <lineage>
        <taxon>Bacteria</taxon>
        <taxon>Pseudomonadati</taxon>
        <taxon>Pseudomonadota</taxon>
        <taxon>Gammaproteobacteria</taxon>
        <taxon>Lysobacterales</taxon>
        <taxon>Lysobacteraceae</taxon>
        <taxon>Agrilutibacter</taxon>
    </lineage>
</organism>
<evidence type="ECO:0000256" key="1">
    <source>
        <dbReference type="SAM" id="MobiDB-lite"/>
    </source>
</evidence>
<reference evidence="2 3" key="1">
    <citation type="submission" date="2023-07" db="EMBL/GenBank/DDBJ databases">
        <title>Sorghum-associated microbial communities from plants grown in Nebraska, USA.</title>
        <authorList>
            <person name="Schachtman D."/>
        </authorList>
    </citation>
    <scope>NUCLEOTIDE SEQUENCE [LARGE SCALE GENOMIC DNA]</scope>
    <source>
        <strain evidence="2 3">BE187</strain>
    </source>
</reference>
<feature type="compositionally biased region" description="Basic and acidic residues" evidence="1">
    <location>
        <begin position="111"/>
        <end position="125"/>
    </location>
</feature>
<evidence type="ECO:0000313" key="3">
    <source>
        <dbReference type="Proteomes" id="UP001267878"/>
    </source>
</evidence>
<dbReference type="EMBL" id="JAVDVW010000001">
    <property type="protein sequence ID" value="MDR7098336.1"/>
    <property type="molecule type" value="Genomic_DNA"/>
</dbReference>
<proteinExistence type="predicted"/>